<dbReference type="InterPro" id="IPR011032">
    <property type="entry name" value="GroES-like_sf"/>
</dbReference>
<dbReference type="InterPro" id="IPR013154">
    <property type="entry name" value="ADH-like_N"/>
</dbReference>
<dbReference type="Gene3D" id="3.90.180.10">
    <property type="entry name" value="Medium-chain alcohol dehydrogenases, catalytic domain"/>
    <property type="match status" value="1"/>
</dbReference>
<evidence type="ECO:0000256" key="1">
    <source>
        <dbReference type="ARBA" id="ARBA00010371"/>
    </source>
</evidence>
<evidence type="ECO:0000256" key="3">
    <source>
        <dbReference type="ARBA" id="ARBA00023002"/>
    </source>
</evidence>
<dbReference type="Gene3D" id="3.40.50.720">
    <property type="entry name" value="NAD(P)-binding Rossmann-like Domain"/>
    <property type="match status" value="1"/>
</dbReference>
<gene>
    <name evidence="5" type="ORF">FCC1311_089532</name>
</gene>
<dbReference type="InParanoid" id="A0A2R5GSJ5"/>
<dbReference type="GO" id="GO:0016651">
    <property type="term" value="F:oxidoreductase activity, acting on NAD(P)H"/>
    <property type="evidence" value="ECO:0007669"/>
    <property type="project" value="TreeGrafter"/>
</dbReference>
<organism evidence="5 6">
    <name type="scientific">Hondaea fermentalgiana</name>
    <dbReference type="NCBI Taxonomy" id="2315210"/>
    <lineage>
        <taxon>Eukaryota</taxon>
        <taxon>Sar</taxon>
        <taxon>Stramenopiles</taxon>
        <taxon>Bigyra</taxon>
        <taxon>Labyrinthulomycetes</taxon>
        <taxon>Thraustochytrida</taxon>
        <taxon>Thraustochytriidae</taxon>
        <taxon>Hondaea</taxon>
    </lineage>
</organism>
<dbReference type="CDD" id="cd08252">
    <property type="entry name" value="AL_MDR"/>
    <property type="match status" value="1"/>
</dbReference>
<dbReference type="OrthoDB" id="3509362at2759"/>
<protein>
    <submittedName>
        <fullName evidence="5">Quinone oxidoreductase</fullName>
    </submittedName>
</protein>
<keyword evidence="2" id="KW-0521">NADP</keyword>
<dbReference type="SMART" id="SM00829">
    <property type="entry name" value="PKS_ER"/>
    <property type="match status" value="1"/>
</dbReference>
<dbReference type="GO" id="GO:0008270">
    <property type="term" value="F:zinc ion binding"/>
    <property type="evidence" value="ECO:0007669"/>
    <property type="project" value="InterPro"/>
</dbReference>
<dbReference type="InterPro" id="IPR036291">
    <property type="entry name" value="NAD(P)-bd_dom_sf"/>
</dbReference>
<dbReference type="InterPro" id="IPR013149">
    <property type="entry name" value="ADH-like_C"/>
</dbReference>
<dbReference type="AlphaFoldDB" id="A0A2R5GSJ5"/>
<comment type="similarity">
    <text evidence="1">Belongs to the zinc-containing alcohol dehydrogenase family. Quinone oxidoreductase subfamily.</text>
</comment>
<dbReference type="Proteomes" id="UP000241890">
    <property type="component" value="Unassembled WGS sequence"/>
</dbReference>
<proteinExistence type="inferred from homology"/>
<evidence type="ECO:0000313" key="5">
    <source>
        <dbReference type="EMBL" id="GBG32728.1"/>
    </source>
</evidence>
<dbReference type="SUPFAM" id="SSF51735">
    <property type="entry name" value="NAD(P)-binding Rossmann-fold domains"/>
    <property type="match status" value="1"/>
</dbReference>
<evidence type="ECO:0000313" key="6">
    <source>
        <dbReference type="Proteomes" id="UP000241890"/>
    </source>
</evidence>
<name>A0A2R5GSJ5_9STRA</name>
<dbReference type="Pfam" id="PF00107">
    <property type="entry name" value="ADH_zinc_N"/>
    <property type="match status" value="1"/>
</dbReference>
<accession>A0A2R5GSJ5</accession>
<keyword evidence="3" id="KW-0560">Oxidoreductase</keyword>
<feature type="domain" description="Enoyl reductase (ER)" evidence="4">
    <location>
        <begin position="10"/>
        <end position="336"/>
    </location>
</feature>
<reference evidence="5 6" key="1">
    <citation type="submission" date="2017-12" db="EMBL/GenBank/DDBJ databases">
        <title>Sequencing, de novo assembly and annotation of complete genome of a new Thraustochytrid species, strain FCC1311.</title>
        <authorList>
            <person name="Sedici K."/>
            <person name="Godart F."/>
            <person name="Aiese Cigliano R."/>
            <person name="Sanseverino W."/>
            <person name="Barakat M."/>
            <person name="Ortet P."/>
            <person name="Marechal E."/>
            <person name="Cagnac O."/>
            <person name="Amato A."/>
        </authorList>
    </citation>
    <scope>NUCLEOTIDE SEQUENCE [LARGE SCALE GENOMIC DNA]</scope>
</reference>
<dbReference type="SUPFAM" id="SSF50129">
    <property type="entry name" value="GroES-like"/>
    <property type="match status" value="1"/>
</dbReference>
<dbReference type="NCBIfam" id="TIGR02817">
    <property type="entry name" value="adh_fam_1"/>
    <property type="match status" value="1"/>
</dbReference>
<comment type="caution">
    <text evidence="5">The sequence shown here is derived from an EMBL/GenBank/DDBJ whole genome shotgun (WGS) entry which is preliminary data.</text>
</comment>
<dbReference type="GO" id="GO:0070402">
    <property type="term" value="F:NADPH binding"/>
    <property type="evidence" value="ECO:0007669"/>
    <property type="project" value="TreeGrafter"/>
</dbReference>
<dbReference type="PANTHER" id="PTHR48106">
    <property type="entry name" value="QUINONE OXIDOREDUCTASE PIG3-RELATED"/>
    <property type="match status" value="1"/>
</dbReference>
<dbReference type="EMBL" id="BEYU01000128">
    <property type="protein sequence ID" value="GBG32728.1"/>
    <property type="molecule type" value="Genomic_DNA"/>
</dbReference>
<dbReference type="Pfam" id="PF08240">
    <property type="entry name" value="ADH_N"/>
    <property type="match status" value="1"/>
</dbReference>
<evidence type="ECO:0000256" key="2">
    <source>
        <dbReference type="ARBA" id="ARBA00022857"/>
    </source>
</evidence>
<evidence type="ECO:0000259" key="4">
    <source>
        <dbReference type="SMART" id="SM00829"/>
    </source>
</evidence>
<dbReference type="InterPro" id="IPR020843">
    <property type="entry name" value="ER"/>
</dbReference>
<dbReference type="InterPro" id="IPR014182">
    <property type="entry name" value="ADH_Zn_typ-1"/>
</dbReference>
<dbReference type="PANTHER" id="PTHR48106:SF18">
    <property type="entry name" value="QUINONE OXIDOREDUCTASE PIG3"/>
    <property type="match status" value="1"/>
</dbReference>
<keyword evidence="6" id="KW-1185">Reference proteome</keyword>
<sequence>MRAVVCKGKGSVEETLSEVDDYAEPEVGEHDLLVEVKAAAVNPVDCKNRAGNLSGHEEKILGYDGCGVVRKVGAAVKGFEEGAEVMFAGDITKPVGSNCEKIAIDARICAKKPSSLSFAEAAALPLVYLTAWELLFENLRLPTDGSGEDLVFMMLNGAGGVGSAAIQLARHVLGCKTVIASASRPETEEWCKSLGATHILNHRNDFEEELKRLGIDKVDVCFCGVDLDDQFDRIVAIMRPGGRIGSITVGDGSKIDVNKAFFPMRLTISFELMFTRPMFGLEVERQGAILAKVAEMYDNGTLKKIDNKHLKGLNKASFAEAHELQESGKAVGKITIEY</sequence>